<comment type="caution">
    <text evidence="1">The sequence shown here is derived from an EMBL/GenBank/DDBJ whole genome shotgun (WGS) entry which is preliminary data.</text>
</comment>
<proteinExistence type="predicted"/>
<protein>
    <submittedName>
        <fullName evidence="1">Uncharacterized protein</fullName>
    </submittedName>
</protein>
<evidence type="ECO:0000313" key="2">
    <source>
        <dbReference type="Proteomes" id="UP000014137"/>
    </source>
</evidence>
<sequence length="59" mass="6621">MTGCQPGENLRSLLARAQTEHEIRTRSPSMQMFTQHVHHGHDLISGLLAHLAHVLGWLV</sequence>
<name>M2PQK7_9PSEU</name>
<dbReference type="EMBL" id="ANMG01000119">
    <property type="protein sequence ID" value="EMD21800.1"/>
    <property type="molecule type" value="Genomic_DNA"/>
</dbReference>
<dbReference type="Proteomes" id="UP000014137">
    <property type="component" value="Unassembled WGS sequence"/>
</dbReference>
<reference evidence="1 2" key="1">
    <citation type="submission" date="2012-10" db="EMBL/GenBank/DDBJ databases">
        <title>Genome assembly of Amycolatopsis azurea DSM 43854.</title>
        <authorList>
            <person name="Khatri I."/>
            <person name="Kaur I."/>
            <person name="Subramanian S."/>
            <person name="Mayilraj S."/>
        </authorList>
    </citation>
    <scope>NUCLEOTIDE SEQUENCE [LARGE SCALE GENOMIC DNA]</scope>
    <source>
        <strain evidence="1 2">DSM 43854</strain>
    </source>
</reference>
<gene>
    <name evidence="1" type="ORF">C791_0838</name>
</gene>
<organism evidence="1 2">
    <name type="scientific">Amycolatopsis azurea DSM 43854</name>
    <dbReference type="NCBI Taxonomy" id="1238180"/>
    <lineage>
        <taxon>Bacteria</taxon>
        <taxon>Bacillati</taxon>
        <taxon>Actinomycetota</taxon>
        <taxon>Actinomycetes</taxon>
        <taxon>Pseudonocardiales</taxon>
        <taxon>Pseudonocardiaceae</taxon>
        <taxon>Amycolatopsis</taxon>
    </lineage>
</organism>
<dbReference type="AlphaFoldDB" id="M2PQK7"/>
<evidence type="ECO:0000313" key="1">
    <source>
        <dbReference type="EMBL" id="EMD21800.1"/>
    </source>
</evidence>
<accession>M2PQK7</accession>